<evidence type="ECO:0000256" key="1">
    <source>
        <dbReference type="SAM" id="Coils"/>
    </source>
</evidence>
<dbReference type="Proteomes" id="UP000190744">
    <property type="component" value="Unassembled WGS sequence"/>
</dbReference>
<sequence>MSRNSESAELPSPRALPEPETPPEKHTIFNFNATNSSFVPGYSVLRVEQAQHMSHDDKTRLMNTVVDDMVTTVGLINEYHNNGILSDENIFQVSTMMQCIGHSNAKVQGRWEEEIDSLRRDRRQLRQDYRDLARQMDAMGQKYAGKVKALEGQVKSLKERLAWLEAGGPLRQSQSRLDGHVDRGCVSEEVVMVETCDEQERIGEDGADGEWKDEGI</sequence>
<reference evidence="4" key="1">
    <citation type="submission" date="2015-09" db="EMBL/GenBank/DDBJ databases">
        <authorList>
            <person name="Fill T.P."/>
            <person name="Baretta J.F."/>
            <person name="de Almeida L.G."/>
            <person name="Rocha M."/>
            <person name="de Souza D.H."/>
            <person name="Malavazi I."/>
            <person name="Cerdeira L.T."/>
            <person name="Hong H."/>
            <person name="Samborskyy M."/>
            <person name="de Vasconcelos A.T."/>
            <person name="Leadlay P."/>
            <person name="Rodrigues-Filho E."/>
        </authorList>
    </citation>
    <scope>NUCLEOTIDE SEQUENCE [LARGE SCALE GENOMIC DNA]</scope>
    <source>
        <strain evidence="4">LaBioMMi 136</strain>
    </source>
</reference>
<proteinExistence type="predicted"/>
<evidence type="ECO:0000313" key="3">
    <source>
        <dbReference type="EMBL" id="OOQ87257.1"/>
    </source>
</evidence>
<feature type="coiled-coil region" evidence="1">
    <location>
        <begin position="108"/>
        <end position="167"/>
    </location>
</feature>
<protein>
    <submittedName>
        <fullName evidence="3">Uncharacterized protein</fullName>
    </submittedName>
</protein>
<accession>A0A1S9RP31</accession>
<dbReference type="AlphaFoldDB" id="A0A1S9RP31"/>
<feature type="region of interest" description="Disordered" evidence="2">
    <location>
        <begin position="1"/>
        <end position="26"/>
    </location>
</feature>
<keyword evidence="1" id="KW-0175">Coiled coil</keyword>
<comment type="caution">
    <text evidence="3">The sequence shown here is derived from an EMBL/GenBank/DDBJ whole genome shotgun (WGS) entry which is preliminary data.</text>
</comment>
<gene>
    <name evidence="3" type="ORF">PEBR_17529</name>
</gene>
<name>A0A1S9RP31_PENBI</name>
<organism evidence="3 4">
    <name type="scientific">Penicillium brasilianum</name>
    <dbReference type="NCBI Taxonomy" id="104259"/>
    <lineage>
        <taxon>Eukaryota</taxon>
        <taxon>Fungi</taxon>
        <taxon>Dikarya</taxon>
        <taxon>Ascomycota</taxon>
        <taxon>Pezizomycotina</taxon>
        <taxon>Eurotiomycetes</taxon>
        <taxon>Eurotiomycetidae</taxon>
        <taxon>Eurotiales</taxon>
        <taxon>Aspergillaceae</taxon>
        <taxon>Penicillium</taxon>
    </lineage>
</organism>
<dbReference type="EMBL" id="LJBN01000126">
    <property type="protein sequence ID" value="OOQ87257.1"/>
    <property type="molecule type" value="Genomic_DNA"/>
</dbReference>
<evidence type="ECO:0000313" key="4">
    <source>
        <dbReference type="Proteomes" id="UP000190744"/>
    </source>
</evidence>
<evidence type="ECO:0000256" key="2">
    <source>
        <dbReference type="SAM" id="MobiDB-lite"/>
    </source>
</evidence>